<sequence>MHSNNGDCLKEAIVRPPGWWGFRSKTQIHRFNQSVHDNNSFIHEEKTATIESIRNIAYEGLKHRVFEVSLTDLQGDEDDAFKKIRLRAEDVQGKNGMDFTTELLSFMCTPAYIERIRQRYFGKWVCGLCAEAVKDEIVRSERVVCTQKAMAKHMNFYKNFKASGPHPNPTVHLISALRQILRRTLDSPRVRSTPKSPTKTRTKIHGSVLTTSESCFPTSLKGCDEGNTWSAWKTWTAVRTKTMTTTKIGHKVADDTDLELSKEGNADEMTNGYHGMDGNFEGLSCDEPEEDADAELMTRSKEPEERVILVSKKLEPDSFFLDAVSAREEVTHVKIELEFRTQRLEKENNEMHSPLDKELDRRSTYWSFKLEKYQLQQQWLREQVREVAEQNVSLQREVPN</sequence>
<evidence type="ECO:0000256" key="1">
    <source>
        <dbReference type="ARBA" id="ARBA00022980"/>
    </source>
</evidence>
<keyword evidence="1 3" id="KW-0689">Ribosomal protein</keyword>
<comment type="similarity">
    <text evidence="3">Belongs to the eukaryotic ribosomal protein eS1 family.</text>
</comment>
<dbReference type="PANTHER" id="PTHR33108:SF32">
    <property type="entry name" value="DUF1677 FAMILY PROTEIN (DUF1677)"/>
    <property type="match status" value="1"/>
</dbReference>
<gene>
    <name evidence="4" type="ORF">D0Y65_006153</name>
</gene>
<dbReference type="Pfam" id="PF07911">
    <property type="entry name" value="DUF1677"/>
    <property type="match status" value="1"/>
</dbReference>
<evidence type="ECO:0000256" key="3">
    <source>
        <dbReference type="RuleBase" id="RU000668"/>
    </source>
</evidence>
<dbReference type="InterPro" id="IPR012876">
    <property type="entry name" value="DUF1677_pln"/>
</dbReference>
<evidence type="ECO:0000313" key="4">
    <source>
        <dbReference type="EMBL" id="RZC19215.1"/>
    </source>
</evidence>
<dbReference type="GO" id="GO:0005840">
    <property type="term" value="C:ribosome"/>
    <property type="evidence" value="ECO:0007669"/>
    <property type="project" value="UniProtKB-KW"/>
</dbReference>
<dbReference type="GO" id="GO:0003735">
    <property type="term" value="F:structural constituent of ribosome"/>
    <property type="evidence" value="ECO:0007669"/>
    <property type="project" value="InterPro"/>
</dbReference>
<evidence type="ECO:0000313" key="5">
    <source>
        <dbReference type="Proteomes" id="UP000289340"/>
    </source>
</evidence>
<dbReference type="GO" id="GO:1990904">
    <property type="term" value="C:ribonucleoprotein complex"/>
    <property type="evidence" value="ECO:0007669"/>
    <property type="project" value="UniProtKB-KW"/>
</dbReference>
<dbReference type="Proteomes" id="UP000289340">
    <property type="component" value="Chromosome 3"/>
</dbReference>
<dbReference type="EMBL" id="QZWG01000003">
    <property type="protein sequence ID" value="RZC19215.1"/>
    <property type="molecule type" value="Genomic_DNA"/>
</dbReference>
<evidence type="ECO:0000256" key="2">
    <source>
        <dbReference type="ARBA" id="ARBA00023274"/>
    </source>
</evidence>
<dbReference type="PROSITE" id="PS01191">
    <property type="entry name" value="RIBOSOMAL_S3AE"/>
    <property type="match status" value="1"/>
</dbReference>
<dbReference type="SMART" id="SM01397">
    <property type="entry name" value="Ribosomal_S3Ae"/>
    <property type="match status" value="1"/>
</dbReference>
<dbReference type="InterPro" id="IPR018281">
    <property type="entry name" value="Ribosomal_eS1_CS"/>
</dbReference>
<proteinExistence type="inferred from homology"/>
<name>A0A445L7S8_GLYSO</name>
<reference evidence="4 5" key="1">
    <citation type="submission" date="2018-09" db="EMBL/GenBank/DDBJ databases">
        <title>A high-quality reference genome of wild soybean provides a powerful tool to mine soybean genomes.</title>
        <authorList>
            <person name="Xie M."/>
            <person name="Chung C.Y.L."/>
            <person name="Li M.-W."/>
            <person name="Wong F.-L."/>
            <person name="Chan T.-F."/>
            <person name="Lam H.-M."/>
        </authorList>
    </citation>
    <scope>NUCLEOTIDE SEQUENCE [LARGE SCALE GENOMIC DNA]</scope>
    <source>
        <strain evidence="5">cv. W05</strain>
        <tissue evidence="4">Hypocotyl of etiolated seedlings</tissue>
    </source>
</reference>
<dbReference type="InterPro" id="IPR001593">
    <property type="entry name" value="Ribosomal_eS1"/>
</dbReference>
<organism evidence="4 5">
    <name type="scientific">Glycine soja</name>
    <name type="common">Wild soybean</name>
    <dbReference type="NCBI Taxonomy" id="3848"/>
    <lineage>
        <taxon>Eukaryota</taxon>
        <taxon>Viridiplantae</taxon>
        <taxon>Streptophyta</taxon>
        <taxon>Embryophyta</taxon>
        <taxon>Tracheophyta</taxon>
        <taxon>Spermatophyta</taxon>
        <taxon>Magnoliopsida</taxon>
        <taxon>eudicotyledons</taxon>
        <taxon>Gunneridae</taxon>
        <taxon>Pentapetalae</taxon>
        <taxon>rosids</taxon>
        <taxon>fabids</taxon>
        <taxon>Fabales</taxon>
        <taxon>Fabaceae</taxon>
        <taxon>Papilionoideae</taxon>
        <taxon>50 kb inversion clade</taxon>
        <taxon>NPAAA clade</taxon>
        <taxon>indigoferoid/millettioid clade</taxon>
        <taxon>Phaseoleae</taxon>
        <taxon>Glycine</taxon>
        <taxon>Glycine subgen. Soja</taxon>
    </lineage>
</organism>
<dbReference type="PANTHER" id="PTHR33108">
    <property type="entry name" value="OS01G0745000 PROTEIN"/>
    <property type="match status" value="1"/>
</dbReference>
<keyword evidence="2 3" id="KW-0687">Ribonucleoprotein</keyword>
<dbReference type="Pfam" id="PF01015">
    <property type="entry name" value="Ribosomal_S3Ae"/>
    <property type="match status" value="1"/>
</dbReference>
<comment type="caution">
    <text evidence="4">The sequence shown here is derived from an EMBL/GenBank/DDBJ whole genome shotgun (WGS) entry which is preliminary data.</text>
</comment>
<accession>A0A445L7S8</accession>
<dbReference type="AlphaFoldDB" id="A0A445L7S8"/>
<protein>
    <submittedName>
        <fullName evidence="4">40S ribosomal protein S3a</fullName>
    </submittedName>
</protein>
<keyword evidence="5" id="KW-1185">Reference proteome</keyword>
<dbReference type="GO" id="GO:0006412">
    <property type="term" value="P:translation"/>
    <property type="evidence" value="ECO:0007669"/>
    <property type="project" value="InterPro"/>
</dbReference>